<dbReference type="EMBL" id="JARBHB010000002">
    <property type="protein sequence ID" value="KAJ8894654.1"/>
    <property type="molecule type" value="Genomic_DNA"/>
</dbReference>
<organism evidence="2 3">
    <name type="scientific">Dryococelus australis</name>
    <dbReference type="NCBI Taxonomy" id="614101"/>
    <lineage>
        <taxon>Eukaryota</taxon>
        <taxon>Metazoa</taxon>
        <taxon>Ecdysozoa</taxon>
        <taxon>Arthropoda</taxon>
        <taxon>Hexapoda</taxon>
        <taxon>Insecta</taxon>
        <taxon>Pterygota</taxon>
        <taxon>Neoptera</taxon>
        <taxon>Polyneoptera</taxon>
        <taxon>Phasmatodea</taxon>
        <taxon>Verophasmatodea</taxon>
        <taxon>Anareolatae</taxon>
        <taxon>Phasmatidae</taxon>
        <taxon>Eurycanthinae</taxon>
        <taxon>Dryococelus</taxon>
    </lineage>
</organism>
<feature type="compositionally biased region" description="Polar residues" evidence="1">
    <location>
        <begin position="783"/>
        <end position="795"/>
    </location>
</feature>
<dbReference type="InterPro" id="IPR036397">
    <property type="entry name" value="RNaseH_sf"/>
</dbReference>
<proteinExistence type="predicted"/>
<accession>A0ABQ9IEI4</accession>
<feature type="region of interest" description="Disordered" evidence="1">
    <location>
        <begin position="661"/>
        <end position="706"/>
    </location>
</feature>
<feature type="region of interest" description="Disordered" evidence="1">
    <location>
        <begin position="456"/>
        <end position="475"/>
    </location>
</feature>
<evidence type="ECO:0008006" key="4">
    <source>
        <dbReference type="Google" id="ProtNLM"/>
    </source>
</evidence>
<evidence type="ECO:0000313" key="2">
    <source>
        <dbReference type="EMBL" id="KAJ8894654.1"/>
    </source>
</evidence>
<keyword evidence="3" id="KW-1185">Reference proteome</keyword>
<evidence type="ECO:0000256" key="1">
    <source>
        <dbReference type="SAM" id="MobiDB-lite"/>
    </source>
</evidence>
<comment type="caution">
    <text evidence="2">The sequence shown here is derived from an EMBL/GenBank/DDBJ whole genome shotgun (WGS) entry which is preliminary data.</text>
</comment>
<reference evidence="2 3" key="1">
    <citation type="submission" date="2023-02" db="EMBL/GenBank/DDBJ databases">
        <title>LHISI_Scaffold_Assembly.</title>
        <authorList>
            <person name="Stuart O.P."/>
            <person name="Cleave R."/>
            <person name="Magrath M.J.L."/>
            <person name="Mikheyev A.S."/>
        </authorList>
    </citation>
    <scope>NUCLEOTIDE SEQUENCE [LARGE SCALE GENOMIC DNA]</scope>
    <source>
        <strain evidence="2">Daus_M_001</strain>
        <tissue evidence="2">Leg muscle</tissue>
    </source>
</reference>
<feature type="region of interest" description="Disordered" evidence="1">
    <location>
        <begin position="425"/>
        <end position="451"/>
    </location>
</feature>
<dbReference type="Gene3D" id="3.30.420.10">
    <property type="entry name" value="Ribonuclease H-like superfamily/Ribonuclease H"/>
    <property type="match status" value="1"/>
</dbReference>
<feature type="region of interest" description="Disordered" evidence="1">
    <location>
        <begin position="757"/>
        <end position="803"/>
    </location>
</feature>
<protein>
    <recommendedName>
        <fullName evidence="4">Tc1-like transposase DDE domain-containing protein</fullName>
    </recommendedName>
</protein>
<sequence length="1164" mass="129695">MQWYADNNVRRLDWPAQSPDLNPIEHLWDELDRRVKARQVRPKSIVQLMEWLQEEWRRILVDFLQTLVESMPDRVAAVIAARGVASLNGTLCNVPIVRFERRADGRRAIDRASAEEDPRFKLDPRTTSAHFRSVQPLPLPANIHSLARPLNYAAITIKMLLLDAKLISEVNMEQQQQQDARVGKRETLRKTAYQRIFRHDSQVRESECFPAGDRTQLGLVGSGRSSHLDIKVEYIIHGETHRPVVPSNKENIADLSWRCLLVRHWSWVREVLVSNYTCWFKFPGNVNKPFQIQFKLQSLAQPLRTNVDVNGKPVRLLASRLGKQGSIPSRVNPAFSHVGIVPQDVASRRVFSGISRFPAFSFLRSLTHLCAPVLRVRPRAMCSMWTARSTDTPYITRNDKGRSDGSVPAPCATRDVFEARSTDTPYITRNDKGRSDGSVRSAPRGMYSMSTARSTDTPYITRNDKGRSDGSVPAPCATRDVFEARSIDTPYITRNDKGRSDGSVSVSCATRDVFEARSIDTPYITRNDKGRSDGSVPAPCATRDVFEARSTDTPYITRNDKGRSDGSVVYPCRAPRAMCSMSTARSTDTPYITRNDKGRSDGSVVYPSVSCATRDVFEARSTDTPYITRNDKGRSDGSVVYPRRAPRGMCSMWTARSTDTPYITRNDKGRSDGSVVYPPAPCATRDGFEARSTDTPYITRNDKGRTPCATRDVFEARSTDTPYITRNDKGRSDGSVVYPSVSCATRDVFEARSTDTPYITRNDKGRSDGSVEYPRRAPRGMCSMSTARSTDTPYITPNDKGRSDGSVLITASAVRHEGCVEARSTDTPYITRNDKGRSDGSVVYPSVSCATRDVFEARSTDTPYITRNDKGRSDGSVVYPSVSCATRDVFEARSTDTPYITRNDKGRSDGSVPAPCAARDVFEARSTDTPYITRNDKGRSDGSVPAPCAARDVFEARSTDTPYITRNDKGRSDGSVFKTFLLLPGATVDQRLAFSPPTKVNRVQYSTGSPNFCKWEWCWTMPLVGGFSRGSPVSPPLHSGAAPHSLQSPSSVLETSLLRAAKISSLTLLFPPEGTQLTEKISLWKRDWPIPNVTGESYSSFRFMFIIILLWFAFVVNRSERSLLAQPDLSKTAPLTELRAKHSIPARPLGPPLSLLTQLREEKS</sequence>
<evidence type="ECO:0000313" key="3">
    <source>
        <dbReference type="Proteomes" id="UP001159363"/>
    </source>
</evidence>
<feature type="compositionally biased region" description="Basic and acidic residues" evidence="1">
    <location>
        <begin position="761"/>
        <end position="775"/>
    </location>
</feature>
<name>A0ABQ9IEI4_9NEOP</name>
<dbReference type="Proteomes" id="UP001159363">
    <property type="component" value="Chromosome 2"/>
</dbReference>
<gene>
    <name evidence="2" type="ORF">PR048_007318</name>
</gene>